<evidence type="ECO:0000256" key="8">
    <source>
        <dbReference type="ARBA" id="ARBA00023242"/>
    </source>
</evidence>
<evidence type="ECO:0000256" key="6">
    <source>
        <dbReference type="ARBA" id="ARBA00022490"/>
    </source>
</evidence>
<dbReference type="FunFam" id="1.25.40.720:FF:000001">
    <property type="entry name" value="Telomere length regulation protein TEL2"/>
    <property type="match status" value="1"/>
</dbReference>
<reference evidence="12" key="1">
    <citation type="submission" date="2023-08" db="EMBL/GenBank/DDBJ databases">
        <title>Pelteobagrus vachellii genome.</title>
        <authorList>
            <person name="Liu H."/>
        </authorList>
    </citation>
    <scope>NUCLEOTIDE SEQUENCE</scope>
    <source>
        <strain evidence="12">PRFRI_2022a</strain>
        <tissue evidence="12">Muscle</tissue>
    </source>
</reference>
<dbReference type="Gene3D" id="1.25.40.720">
    <property type="entry name" value="Telomere length regulation protein 2, C-terminal domain"/>
    <property type="match status" value="2"/>
</dbReference>
<feature type="domain" description="TELO2 ARM repeat" evidence="11">
    <location>
        <begin position="327"/>
        <end position="462"/>
    </location>
</feature>
<proteinExistence type="inferred from homology"/>
<dbReference type="GO" id="GO:0005634">
    <property type="term" value="C:nucleus"/>
    <property type="evidence" value="ECO:0007669"/>
    <property type="project" value="UniProtKB-SubCell"/>
</dbReference>
<keyword evidence="8" id="KW-0539">Nucleus</keyword>
<evidence type="ECO:0000256" key="9">
    <source>
        <dbReference type="SAM" id="MobiDB-lite"/>
    </source>
</evidence>
<evidence type="ECO:0000256" key="7">
    <source>
        <dbReference type="ARBA" id="ARBA00023136"/>
    </source>
</evidence>
<comment type="caution">
    <text evidence="12">The sequence shown here is derived from an EMBL/GenBank/DDBJ whole genome shotgun (WGS) entry which is preliminary data.</text>
</comment>
<dbReference type="GO" id="GO:0016020">
    <property type="term" value="C:membrane"/>
    <property type="evidence" value="ECO:0007669"/>
    <property type="project" value="UniProtKB-SubCell"/>
</dbReference>
<sequence length="878" mass="98741">MWMEALFKICAVNVLKTGGKVSKLTLNKHEEQCGENKRICEVSVMESQCIEAQVRVCVCAFVRSVATSRDHTEISEALHTLTRYLEGGDASAGDRAEFQRTHYTHVLQALITAIASDWFHNLSDEKRKELWDSFFLRGPPDQVLLVLLDSISSQSESAALEQCVCVLETFLTANRVGALLWSRCVETGSCGDSAHLREVVLNRLASLPALTANRLGTHTPPSLTEQQYYTHLALHILHTLERICRGLRAGQDCSVMFVSQLLGKVCMQGHGELVCGTLAPRLSSLTHSDALWQRVSCRLLENIPERWVESVITPLIHSLHGSSALSRVMGNLVLKNKKVQFVLTHKLLLLQYHHPVRVLKSVLGYLALDKDRRLLLKQVLRSVCQVWCNSSAVRHTPVEQQLYVSKSLLLCVCLLHQDEIPELREDLLQCMLGGVQCRLDSSVERVRRMGMVVGECISRRLDTPTLQLKFQYEADEDSRELMSLMEPQTKEDEDEQQPPDATHGTEAKSQSSPGQSVTSSELPTTTQASEDGTGSDSELDSDDELTPYDMSTDQVKQKATPPRYVRDCLHALLSSDDPERVELSLQAADGLLRRNVSTTREVSVQFSKVLLHLEDRYNTTGFYTLRLNAMVAVAVTHTQPVVEYLTAEFYSLNYSLRQRLDILQVLTVAAQELSEPITEKRVELHSDAKVTPLDRFGDVEHWREVVEKRIQSKTRRISKGVSQPHKATPNRYAPVAGYFFFPLLRNYDRAQVTFDLLGSDHLVLGRLVHTLGLLMHLAINAPVATQMGKALLDFVWVIRFHADQMVRRGVLFSVCAVFLSMPSENLLLELSDLVETRSWLADVAETDPDAECRNLAVQSLVLLEKNLKTHLQKPMLET</sequence>
<evidence type="ECO:0000259" key="11">
    <source>
        <dbReference type="Pfam" id="PF25320"/>
    </source>
</evidence>
<name>A0AA88NE86_TACVA</name>
<evidence type="ECO:0000259" key="10">
    <source>
        <dbReference type="Pfam" id="PF10193"/>
    </source>
</evidence>
<dbReference type="GO" id="GO:0051879">
    <property type="term" value="F:Hsp90 protein binding"/>
    <property type="evidence" value="ECO:0007669"/>
    <property type="project" value="TreeGrafter"/>
</dbReference>
<gene>
    <name evidence="12" type="ORF">Q7C36_006446</name>
</gene>
<dbReference type="PANTHER" id="PTHR15830:SF10">
    <property type="entry name" value="TELOMERE LENGTH REGULATION PROTEIN TEL2 HOMOLOG"/>
    <property type="match status" value="1"/>
</dbReference>
<evidence type="ECO:0000256" key="1">
    <source>
        <dbReference type="ARBA" id="ARBA00004123"/>
    </source>
</evidence>
<evidence type="ECO:0000256" key="5">
    <source>
        <dbReference type="ARBA" id="ARBA00018231"/>
    </source>
</evidence>
<dbReference type="Proteomes" id="UP001187315">
    <property type="component" value="Unassembled WGS sequence"/>
</dbReference>
<dbReference type="AlphaFoldDB" id="A0AA88NE86"/>
<keyword evidence="6" id="KW-0963">Cytoplasm</keyword>
<keyword evidence="13" id="KW-1185">Reference proteome</keyword>
<organism evidence="12 13">
    <name type="scientific">Tachysurus vachellii</name>
    <name type="common">Darkbarbel catfish</name>
    <name type="synonym">Pelteobagrus vachellii</name>
    <dbReference type="NCBI Taxonomy" id="175792"/>
    <lineage>
        <taxon>Eukaryota</taxon>
        <taxon>Metazoa</taxon>
        <taxon>Chordata</taxon>
        <taxon>Craniata</taxon>
        <taxon>Vertebrata</taxon>
        <taxon>Euteleostomi</taxon>
        <taxon>Actinopterygii</taxon>
        <taxon>Neopterygii</taxon>
        <taxon>Teleostei</taxon>
        <taxon>Ostariophysi</taxon>
        <taxon>Siluriformes</taxon>
        <taxon>Bagridae</taxon>
        <taxon>Tachysurus</taxon>
    </lineage>
</organism>
<dbReference type="Pfam" id="PF10193">
    <property type="entry name" value="Telomere_reg-2"/>
    <property type="match status" value="1"/>
</dbReference>
<dbReference type="InterPro" id="IPR057348">
    <property type="entry name" value="TELO2_ARM"/>
</dbReference>
<evidence type="ECO:0000256" key="3">
    <source>
        <dbReference type="ARBA" id="ARBA00004496"/>
    </source>
</evidence>
<protein>
    <recommendedName>
        <fullName evidence="5">Telomere length regulation protein TEL2 homolog</fullName>
    </recommendedName>
</protein>
<dbReference type="EMBL" id="JAVHJS010000006">
    <property type="protein sequence ID" value="KAK2854577.1"/>
    <property type="molecule type" value="Genomic_DNA"/>
</dbReference>
<dbReference type="GO" id="GO:0051083">
    <property type="term" value="P:'de novo' cotranslational protein folding"/>
    <property type="evidence" value="ECO:0007669"/>
    <property type="project" value="TreeGrafter"/>
</dbReference>
<feature type="compositionally biased region" description="Acidic residues" evidence="9">
    <location>
        <begin position="537"/>
        <end position="546"/>
    </location>
</feature>
<dbReference type="InterPro" id="IPR019337">
    <property type="entry name" value="Telomere_length_regulation_dom"/>
</dbReference>
<dbReference type="SUPFAM" id="SSF48371">
    <property type="entry name" value="ARM repeat"/>
    <property type="match status" value="1"/>
</dbReference>
<comment type="similarity">
    <text evidence="4">Belongs to the TEL2 family.</text>
</comment>
<evidence type="ECO:0000256" key="2">
    <source>
        <dbReference type="ARBA" id="ARBA00004370"/>
    </source>
</evidence>
<dbReference type="FunFam" id="1.25.40.720:FF:000003">
    <property type="entry name" value="Telomere length regulation protein TEL2 homolog"/>
    <property type="match status" value="1"/>
</dbReference>
<accession>A0AA88NE86</accession>
<evidence type="ECO:0000256" key="4">
    <source>
        <dbReference type="ARBA" id="ARBA00006133"/>
    </source>
</evidence>
<dbReference type="PANTHER" id="PTHR15830">
    <property type="entry name" value="TELOMERE LENGTH REGULATION PROTEIN TEL2 FAMILY MEMBER"/>
    <property type="match status" value="1"/>
</dbReference>
<evidence type="ECO:0000313" key="13">
    <source>
        <dbReference type="Proteomes" id="UP001187315"/>
    </source>
</evidence>
<evidence type="ECO:0000313" key="12">
    <source>
        <dbReference type="EMBL" id="KAK2854577.1"/>
    </source>
</evidence>
<dbReference type="InterPro" id="IPR038528">
    <property type="entry name" value="TEL2_C_sf"/>
</dbReference>
<feature type="region of interest" description="Disordered" evidence="9">
    <location>
        <begin position="488"/>
        <end position="561"/>
    </location>
</feature>
<dbReference type="Pfam" id="PF25320">
    <property type="entry name" value="TELO2_ARM"/>
    <property type="match status" value="1"/>
</dbReference>
<feature type="domain" description="Telomere length regulation protein conserved" evidence="10">
    <location>
        <begin position="562"/>
        <end position="670"/>
    </location>
</feature>
<feature type="compositionally biased region" description="Low complexity" evidence="9">
    <location>
        <begin position="509"/>
        <end position="520"/>
    </location>
</feature>
<dbReference type="InterPro" id="IPR016024">
    <property type="entry name" value="ARM-type_fold"/>
</dbReference>
<comment type="subcellular location">
    <subcellularLocation>
        <location evidence="3">Cytoplasm</location>
    </subcellularLocation>
    <subcellularLocation>
        <location evidence="2">Membrane</location>
    </subcellularLocation>
    <subcellularLocation>
        <location evidence="1">Nucleus</location>
    </subcellularLocation>
</comment>
<dbReference type="GO" id="GO:0005829">
    <property type="term" value="C:cytosol"/>
    <property type="evidence" value="ECO:0007669"/>
    <property type="project" value="TreeGrafter"/>
</dbReference>
<dbReference type="GO" id="GO:0042162">
    <property type="term" value="F:telomeric DNA binding"/>
    <property type="evidence" value="ECO:0007669"/>
    <property type="project" value="TreeGrafter"/>
</dbReference>
<keyword evidence="7" id="KW-0472">Membrane</keyword>
<dbReference type="InterPro" id="IPR051970">
    <property type="entry name" value="TEL2_Regulation"/>
</dbReference>